<accession>A0A8J2T4W3</accession>
<reference evidence="4" key="1">
    <citation type="journal article" date="2013" name="Genome Announc.">
        <title>Genome sequence of the food spoilage yeast Zygosaccharomyces bailii CLIB 213(T).</title>
        <authorList>
            <person name="Galeote V."/>
            <person name="Bigey F."/>
            <person name="Devillers H."/>
            <person name="Neuveglise C."/>
            <person name="Dequin S."/>
        </authorList>
    </citation>
    <scope>NUCLEOTIDE SEQUENCE [LARGE SCALE GENOMIC DNA]</scope>
    <source>
        <strain evidence="4">CLIB 213 / ATCC 58445 / CBS 680 / CCRC 21525 / NBRC 1098 / NCYC 1416 / NRRL Y-2227</strain>
    </source>
</reference>
<dbReference type="AlphaFoldDB" id="A0A8J2T4W3"/>
<dbReference type="CDD" id="cd14373">
    <property type="entry name" value="CUE_Cue3p_like"/>
    <property type="match status" value="1"/>
</dbReference>
<feature type="region of interest" description="Disordered" evidence="1">
    <location>
        <begin position="521"/>
        <end position="586"/>
    </location>
</feature>
<dbReference type="InterPro" id="IPR041808">
    <property type="entry name" value="Cue3_CUE"/>
</dbReference>
<keyword evidence="4" id="KW-1185">Reference proteome</keyword>
<evidence type="ECO:0000256" key="1">
    <source>
        <dbReference type="SAM" id="MobiDB-lite"/>
    </source>
</evidence>
<dbReference type="OrthoDB" id="5577209at2759"/>
<gene>
    <name evidence="3" type="ORF">BN860_12464g</name>
</gene>
<dbReference type="InterPro" id="IPR009060">
    <property type="entry name" value="UBA-like_sf"/>
</dbReference>
<dbReference type="Pfam" id="PF02845">
    <property type="entry name" value="CUE"/>
    <property type="match status" value="1"/>
</dbReference>
<dbReference type="InterPro" id="IPR003892">
    <property type="entry name" value="CUE"/>
</dbReference>
<feature type="compositionally biased region" description="Basic residues" evidence="1">
    <location>
        <begin position="564"/>
        <end position="586"/>
    </location>
</feature>
<evidence type="ECO:0000259" key="2">
    <source>
        <dbReference type="PROSITE" id="PS51140"/>
    </source>
</evidence>
<feature type="domain" description="CUE" evidence="2">
    <location>
        <begin position="308"/>
        <end position="351"/>
    </location>
</feature>
<proteinExistence type="predicted"/>
<dbReference type="EMBL" id="HG316455">
    <property type="protein sequence ID" value="CDF88532.1"/>
    <property type="molecule type" value="Genomic_DNA"/>
</dbReference>
<protein>
    <submittedName>
        <fullName evidence="3">BN860_12464g1_1</fullName>
    </submittedName>
</protein>
<feature type="compositionally biased region" description="Polar residues" evidence="1">
    <location>
        <begin position="522"/>
        <end position="555"/>
    </location>
</feature>
<evidence type="ECO:0000313" key="4">
    <source>
        <dbReference type="Proteomes" id="UP000019375"/>
    </source>
</evidence>
<dbReference type="PROSITE" id="PS51140">
    <property type="entry name" value="CUE"/>
    <property type="match status" value="1"/>
</dbReference>
<sequence>MLNQRVIEVDGSTPLVSLPIVRFPPFNLRALLIEKDPVVWAHFLETYVVYFEYLASENNIESLDESTYDNLCIFVRSYLHESAEEKGKVLSLGMNKEVSQQSSLLRTWVFILVKKCGLLHFQIFGEHLWNLVRIYVEENPDSVRGLIDGSLVPQINTLKAQLNKIPQVQQRLKQLVENGKFTRVDLKSFECLLSARSLKPNKFADEFLTTNWLETLELWWAKGRGRHGKTASQLAIVSLLSASLNAIITITKEMGISNLDTLALYPLLGSLLIHENFIQHIPGLKQKLPYLNFTVPEKVSDQIITPDVKEEDVNQIGEIFPHLTTYQRSQLLKRYDGNVELAINALFENPNIAETIMIEENALAQKPEDWKEAEAETVVLKPRKESSERAMKHVPEELKNKNLSWALKLMYEDDEDEPDDTYIDAEGAASSEKFTLSEESENSVGNTISEMDKIQGYLWGLLKEDKTLFERSKRGTKARKEMRKETNWADEQIEGWARILEKSPQRARILEDKFMFKGNVKSGKTSYVKNKTPQNENKSSLAQVNVPPSSQTTKTQRSRDEKRKAAKANHNRKRGHDKKLQRAGGL</sequence>
<dbReference type="GO" id="GO:0043130">
    <property type="term" value="F:ubiquitin binding"/>
    <property type="evidence" value="ECO:0007669"/>
    <property type="project" value="InterPro"/>
</dbReference>
<dbReference type="Proteomes" id="UP000019375">
    <property type="component" value="Unassembled WGS sequence"/>
</dbReference>
<dbReference type="SMART" id="SM00546">
    <property type="entry name" value="CUE"/>
    <property type="match status" value="1"/>
</dbReference>
<dbReference type="SUPFAM" id="SSF46934">
    <property type="entry name" value="UBA-like"/>
    <property type="match status" value="1"/>
</dbReference>
<dbReference type="Gene3D" id="1.10.8.10">
    <property type="entry name" value="DNA helicase RuvA subunit, C-terminal domain"/>
    <property type="match status" value="1"/>
</dbReference>
<organism evidence="3 4">
    <name type="scientific">Zygosaccharomyces bailii (strain CLIB 213 / ATCC 58445 / CBS 680 / BCRC 21525 / NBRC 1098 / NCYC 1416 / NRRL Y-2227)</name>
    <dbReference type="NCBI Taxonomy" id="1333698"/>
    <lineage>
        <taxon>Eukaryota</taxon>
        <taxon>Fungi</taxon>
        <taxon>Dikarya</taxon>
        <taxon>Ascomycota</taxon>
        <taxon>Saccharomycotina</taxon>
        <taxon>Saccharomycetes</taxon>
        <taxon>Saccharomycetales</taxon>
        <taxon>Saccharomycetaceae</taxon>
        <taxon>Zygosaccharomyces</taxon>
    </lineage>
</organism>
<name>A0A8J2T4W3_ZYGB2</name>
<evidence type="ECO:0000313" key="3">
    <source>
        <dbReference type="EMBL" id="CDF88532.1"/>
    </source>
</evidence>